<accession>A0ABT8YWB6</accession>
<evidence type="ECO:0000313" key="4">
    <source>
        <dbReference type="Proteomes" id="UP001175147"/>
    </source>
</evidence>
<dbReference type="EMBL" id="JAUPBM010000050">
    <property type="protein sequence ID" value="MDO7020201.1"/>
    <property type="molecule type" value="Genomic_DNA"/>
</dbReference>
<proteinExistence type="predicted"/>
<comment type="caution">
    <text evidence="3">The sequence shown here is derived from an EMBL/GenBank/DDBJ whole genome shotgun (WGS) entry which is preliminary data.</text>
</comment>
<keyword evidence="4" id="KW-1185">Reference proteome</keyword>
<feature type="signal peptide" evidence="2">
    <location>
        <begin position="1"/>
        <end position="19"/>
    </location>
</feature>
<dbReference type="PROSITE" id="PS51257">
    <property type="entry name" value="PROKAR_LIPOPROTEIN"/>
    <property type="match status" value="1"/>
</dbReference>
<feature type="compositionally biased region" description="Low complexity" evidence="1">
    <location>
        <begin position="33"/>
        <end position="61"/>
    </location>
</feature>
<gene>
    <name evidence="3" type="ORF">Q5M86_05385</name>
</gene>
<feature type="chain" id="PRO_5047138861" description="Lipoprotein" evidence="2">
    <location>
        <begin position="20"/>
        <end position="212"/>
    </location>
</feature>
<evidence type="ECO:0008006" key="5">
    <source>
        <dbReference type="Google" id="ProtNLM"/>
    </source>
</evidence>
<evidence type="ECO:0000256" key="2">
    <source>
        <dbReference type="SAM" id="SignalP"/>
    </source>
</evidence>
<dbReference type="Proteomes" id="UP001175147">
    <property type="component" value="Unassembled WGS sequence"/>
</dbReference>
<organism evidence="3 4">
    <name type="scientific">Brachyspira innocens</name>
    <dbReference type="NCBI Taxonomy" id="13264"/>
    <lineage>
        <taxon>Bacteria</taxon>
        <taxon>Pseudomonadati</taxon>
        <taxon>Spirochaetota</taxon>
        <taxon>Spirochaetia</taxon>
        <taxon>Brachyspirales</taxon>
        <taxon>Brachyspiraceae</taxon>
        <taxon>Brachyspira</taxon>
    </lineage>
</organism>
<evidence type="ECO:0000256" key="1">
    <source>
        <dbReference type="SAM" id="MobiDB-lite"/>
    </source>
</evidence>
<feature type="region of interest" description="Disordered" evidence="1">
    <location>
        <begin position="24"/>
        <end position="69"/>
    </location>
</feature>
<sequence length="212" mass="22103">MNKKILTLFLVVAASAILAVSCNNKTTDPVKNTGGSTTTTTGQEPTTTPSGGETTTTTPAGGKEETKKDLDITLASSSKGSAKTPVAIALSAKQNGGEDIKLEKETTASDAITFDGKDKSLDGLKFDIVKVEDDKTVTGQDLQDKSAGFPSDGKGFSVEENKIKIAKDTAITGNTDFGNSKKAGLKITIRISKDGYNPKDITVYALGTMSRS</sequence>
<name>A0ABT8YWB6_9SPIR</name>
<keyword evidence="2" id="KW-0732">Signal</keyword>
<protein>
    <recommendedName>
        <fullName evidence="5">Lipoprotein</fullName>
    </recommendedName>
</protein>
<dbReference type="RefSeq" id="WP_304384800.1">
    <property type="nucleotide sequence ID" value="NZ_JAUPBL010000018.1"/>
</dbReference>
<reference evidence="3" key="1">
    <citation type="submission" date="2023-07" db="EMBL/GenBank/DDBJ databases">
        <title>Mucosal microbiota of week-old chicken and adult hens.</title>
        <authorList>
            <person name="Volf J."/>
            <person name="Karasova D."/>
            <person name="Crhanova M."/>
            <person name="Faldynova M."/>
            <person name="Prikrylova H."/>
            <person name="Zeman M."/>
            <person name="Babak V."/>
            <person name="Rajova J."/>
            <person name="Rychlik I."/>
        </authorList>
    </citation>
    <scope>NUCLEOTIDE SEQUENCE</scope>
    <source>
        <strain evidence="3">ET902</strain>
    </source>
</reference>
<evidence type="ECO:0000313" key="3">
    <source>
        <dbReference type="EMBL" id="MDO7020201.1"/>
    </source>
</evidence>